<proteinExistence type="predicted"/>
<protein>
    <recommendedName>
        <fullName evidence="3">NRDE family protein</fullName>
    </recommendedName>
</protein>
<dbReference type="Pfam" id="PF05742">
    <property type="entry name" value="TANGO2"/>
    <property type="match status" value="1"/>
</dbReference>
<dbReference type="RefSeq" id="WP_114118713.1">
    <property type="nucleotide sequence ID" value="NZ_BMHU01000007.1"/>
</dbReference>
<name>A0A367XTB6_9MICO</name>
<organism evidence="1 2">
    <name type="scientific">Microbacterium sorbitolivorans</name>
    <dbReference type="NCBI Taxonomy" id="1867410"/>
    <lineage>
        <taxon>Bacteria</taxon>
        <taxon>Bacillati</taxon>
        <taxon>Actinomycetota</taxon>
        <taxon>Actinomycetes</taxon>
        <taxon>Micrococcales</taxon>
        <taxon>Microbacteriaceae</taxon>
        <taxon>Microbacterium</taxon>
    </lineage>
</organism>
<reference evidence="1 2" key="1">
    <citation type="submission" date="2018-07" db="EMBL/GenBank/DDBJ databases">
        <title>Microbacterium endoborsara sp. nov., a novel actinobacterium isolated from Borszczowia aralocaspica.</title>
        <authorList>
            <person name="An D."/>
        </authorList>
    </citation>
    <scope>NUCLEOTIDE SEQUENCE [LARGE SCALE GENOMIC DNA]</scope>
    <source>
        <strain evidence="1 2">C1.15228</strain>
    </source>
</reference>
<dbReference type="InterPro" id="IPR008551">
    <property type="entry name" value="TANGO2"/>
</dbReference>
<evidence type="ECO:0008006" key="3">
    <source>
        <dbReference type="Google" id="ProtNLM"/>
    </source>
</evidence>
<keyword evidence="2" id="KW-1185">Reference proteome</keyword>
<accession>A0A367XTB6</accession>
<dbReference type="OrthoDB" id="4380123at2"/>
<dbReference type="AlphaFoldDB" id="A0A367XTB6"/>
<sequence length="232" mass="25280">MCTVVIRVPLVPDEPIQLLAVRDEDPARGWDPLGASWPDRPGLIGVRDRRAGGAWLAADPGAGRLAVVLNRDGSPDLPENEIVTRGELPFEALGREALADVDRMRGFNLVKIVGGVGASVTSWEGSGQLRTQTLEPGTHMLAHHDVDDPRTARITQWRDAFAAAPFEEWPELLIRTEKVGPDDDRAIIRDNRVHGWPTLTTLACLAEIRPGRADVRYAELADPGVPGPLTFS</sequence>
<evidence type="ECO:0000313" key="2">
    <source>
        <dbReference type="Proteomes" id="UP000253508"/>
    </source>
</evidence>
<evidence type="ECO:0000313" key="1">
    <source>
        <dbReference type="EMBL" id="RCK56838.1"/>
    </source>
</evidence>
<comment type="caution">
    <text evidence="1">The sequence shown here is derived from an EMBL/GenBank/DDBJ whole genome shotgun (WGS) entry which is preliminary data.</text>
</comment>
<dbReference type="Proteomes" id="UP000253508">
    <property type="component" value="Unassembled WGS sequence"/>
</dbReference>
<dbReference type="EMBL" id="QORO01000006">
    <property type="protein sequence ID" value="RCK56838.1"/>
    <property type="molecule type" value="Genomic_DNA"/>
</dbReference>
<gene>
    <name evidence="1" type="ORF">DTO57_13205</name>
</gene>